<gene>
    <name evidence="2" type="ORF">MUG09_09085</name>
</gene>
<dbReference type="Proteomes" id="UP000829708">
    <property type="component" value="Chromosome"/>
</dbReference>
<feature type="transmembrane region" description="Helical" evidence="1">
    <location>
        <begin position="15"/>
        <end position="33"/>
    </location>
</feature>
<keyword evidence="1" id="KW-0812">Transmembrane</keyword>
<organism evidence="2 3">
    <name type="scientific">Sphaerochaeta associata</name>
    <dbReference type="NCBI Taxonomy" id="1129264"/>
    <lineage>
        <taxon>Bacteria</taxon>
        <taxon>Pseudomonadati</taxon>
        <taxon>Spirochaetota</taxon>
        <taxon>Spirochaetia</taxon>
        <taxon>Spirochaetales</taxon>
        <taxon>Sphaerochaetaceae</taxon>
        <taxon>Sphaerochaeta</taxon>
    </lineage>
</organism>
<keyword evidence="1" id="KW-0472">Membrane</keyword>
<evidence type="ECO:0000256" key="1">
    <source>
        <dbReference type="SAM" id="Phobius"/>
    </source>
</evidence>
<reference evidence="3" key="1">
    <citation type="journal article" date="2024" name="J Bioinform Genom">
        <title>Complete genome sequence of the type strain bacterium Sphaerochaeta associata GLS2t (VKM B-2742)t.</title>
        <authorList>
            <person name="Troshina O.Y."/>
            <person name="Tepeeva A.N."/>
            <person name="Arzamasceva V.O."/>
            <person name="Whitman W.B."/>
            <person name="Varghese N."/>
            <person name="Shapiro N."/>
            <person name="Woyke T."/>
            <person name="Kripides N.C."/>
            <person name="Vasilenko O.V."/>
        </authorList>
    </citation>
    <scope>NUCLEOTIDE SEQUENCE [LARGE SCALE GENOMIC DNA]</scope>
    <source>
        <strain evidence="3">GLS2T</strain>
    </source>
</reference>
<protein>
    <submittedName>
        <fullName evidence="2">Uncharacterized protein</fullName>
    </submittedName>
</protein>
<proteinExistence type="predicted"/>
<sequence length="135" mass="15038">MNTHHEKERVRKTTVVYLVVMALVVVLILIAIPNPTFKAIASILVVLICAIAIIIQWMLLGKRPESDQAAVKPAEIVEQQKDERVSTQTGAPCEVGGQYHCSEHPERKVSMEEGKRFPPCRGDNRGHSATWILEA</sequence>
<evidence type="ECO:0000313" key="2">
    <source>
        <dbReference type="EMBL" id="UOM49709.1"/>
    </source>
</evidence>
<name>A0ABY4D6J5_9SPIR</name>
<keyword evidence="3" id="KW-1185">Reference proteome</keyword>
<dbReference type="EMBL" id="CP094929">
    <property type="protein sequence ID" value="UOM49709.1"/>
    <property type="molecule type" value="Genomic_DNA"/>
</dbReference>
<feature type="transmembrane region" description="Helical" evidence="1">
    <location>
        <begin position="39"/>
        <end position="60"/>
    </location>
</feature>
<evidence type="ECO:0000313" key="3">
    <source>
        <dbReference type="Proteomes" id="UP000829708"/>
    </source>
</evidence>
<dbReference type="RefSeq" id="WP_244771103.1">
    <property type="nucleotide sequence ID" value="NZ_CP094929.1"/>
</dbReference>
<keyword evidence="1" id="KW-1133">Transmembrane helix</keyword>
<accession>A0ABY4D6J5</accession>